<dbReference type="AlphaFoldDB" id="A0A0K2JIF3"/>
<name>A0A0K2JIF3_SPIKU</name>
<dbReference type="STRING" id="273035.SKUN_001340"/>
<dbReference type="Proteomes" id="UP000062963">
    <property type="component" value="Chromosome"/>
</dbReference>
<evidence type="ECO:0000313" key="1">
    <source>
        <dbReference type="EMBL" id="ALA98207.1"/>
    </source>
</evidence>
<keyword evidence="2" id="KW-1185">Reference proteome</keyword>
<evidence type="ECO:0000313" key="2">
    <source>
        <dbReference type="Proteomes" id="UP000062963"/>
    </source>
</evidence>
<dbReference type="PATRIC" id="fig|273035.7.peg.1648"/>
<proteinExistence type="predicted"/>
<reference evidence="1 2" key="1">
    <citation type="journal article" date="2015" name="Genome Announc.">
        <title>Complete Genome Sequence of Spiroplasma kunkelii Strain CR2-3x, Causal Agent of Corn Stunt Disease in Zea mays L.</title>
        <authorList>
            <person name="Davis R.E."/>
            <person name="Shao J."/>
            <person name="Dally E.L."/>
            <person name="Zhao Y."/>
            <person name="Gasparich G.E."/>
            <person name="Gaynor B.J."/>
            <person name="Athey J.C."/>
            <person name="Harrison N.A."/>
            <person name="Donofrio N."/>
        </authorList>
    </citation>
    <scope>NUCLEOTIDE SEQUENCE [LARGE SCALE GENOMIC DNA]</scope>
    <source>
        <strain evidence="1 2">CR2-3x</strain>
    </source>
</reference>
<sequence length="51" mass="6124">MNSESRYWFPKGIDFNNVSQQKIDWVANIINDKLWSCLTWISAKEMFLQNI</sequence>
<dbReference type="KEGG" id="skn:SKUN_001340"/>
<dbReference type="EMBL" id="CP010899">
    <property type="protein sequence ID" value="ALA98207.1"/>
    <property type="molecule type" value="Genomic_DNA"/>
</dbReference>
<organism evidence="1 2">
    <name type="scientific">Spiroplasma kunkelii CR2-3x</name>
    <dbReference type="NCBI Taxonomy" id="273035"/>
    <lineage>
        <taxon>Bacteria</taxon>
        <taxon>Bacillati</taxon>
        <taxon>Mycoplasmatota</taxon>
        <taxon>Mollicutes</taxon>
        <taxon>Entomoplasmatales</taxon>
        <taxon>Spiroplasmataceae</taxon>
        <taxon>Spiroplasma</taxon>
    </lineage>
</organism>
<gene>
    <name evidence="1" type="ORF">SKUN_001340</name>
</gene>
<protein>
    <submittedName>
        <fullName evidence="1">Spiroplasmavirus-related protein</fullName>
    </submittedName>
</protein>
<accession>A0A0K2JIF3</accession>